<reference evidence="5" key="1">
    <citation type="submission" date="2019-11" db="EMBL/GenBank/DDBJ databases">
        <authorList>
            <person name="Liu Y."/>
            <person name="Hou J."/>
            <person name="Li T.-Q."/>
            <person name="Guan C.-H."/>
            <person name="Wu X."/>
            <person name="Wu H.-Z."/>
            <person name="Ling F."/>
            <person name="Zhang R."/>
            <person name="Shi X.-G."/>
            <person name="Ren J.-P."/>
            <person name="Chen E.-F."/>
            <person name="Sun J.-M."/>
        </authorList>
    </citation>
    <scope>NUCLEOTIDE SEQUENCE</scope>
    <source>
        <strain evidence="5">Adult_tree_wgs_1</strain>
        <tissue evidence="5">Leaves</tissue>
    </source>
</reference>
<sequence>MTTFVVHWSPSVRQVFLPLSHPSQTICSFAKNHHHHHRKKKSRIGPHFRPRVSAVLPHFLLGVRRRKKRDSLAVAPSRFNAADLRIIDSQNDHTNSNSQARIVEIPVTCYQLRSEEFAHYQWWLLSPGFAVKEGEMIQPGPKKTDRQSGGALALYINTVIKGGLDLAKPRKEITSVVIGARDQAEKDEIVKSVMDLQNAEIDEGYTRDAVVSRQNLLMDVRDKLMFEPEYAGNIREKVQPKSSLRIPWSWLPGALCLLQEVGEEKLVLQIGQKSLQHPDAKSYVHDLLLSMALAECAIATVCFENNISQGYEALARARCLLRSKTSLENVKWLLEAVTKVKKEIEKIELVEKVILFIWLKIEESLERLAPDCTLELLDMPRTPENAERRLRAIAALRELLRQGLDVEASCQVRDWPCFMSQALNKLMSTEIVNLLPWDSLAVTRKNKKSIESQNQRVVIDLNCFHMALTAHIALGFSSKQTDLINKARTICECLIASEGMDLKFEEAFCLFVLGQADEAEAVEKLQQLALNTDPASGNSISGKDAKGFPSAKLSLEIWLKDNVLILFPDTRDCSPSLANFFIGERKASGIRPIRESAHALPLSPALASDRRALEMPLSYTNSSRHLGSAVKQLAPSNLQGTLMAGKARSESNDTMPSVQLKRNLVTHPDKLWKSWLGSYNVFGKIAFVMALGCILFATLKLSEMQLWRVRSSARWASGKAGITDSSLDRSSVPACISGNSIAYKLKKLTSVFKMQIGRIHPDDANLRSSGITASLSSSVKAVYKSPMPMKDAESLVKQWQAVKAEALGPGHKVHSLFQVLDGPMLAQWQAVADEAKNRSCFWRFVLLQLSVIRAEILLDGAGAEMAEIEALLEEAAELVDETQLKNPNYYSAYRIRYVLKRQDDDSWRFCEGEIQTP</sequence>
<keyword evidence="1" id="KW-0175">Coiled coil</keyword>
<accession>A0A834LH88</accession>
<dbReference type="InterPro" id="IPR058032">
    <property type="entry name" value="CDP1-like_a_solenoid_1"/>
</dbReference>
<evidence type="ECO:0000313" key="6">
    <source>
        <dbReference type="Proteomes" id="UP000626092"/>
    </source>
</evidence>
<evidence type="ECO:0000313" key="5">
    <source>
        <dbReference type="EMBL" id="KAF7135775.1"/>
    </source>
</evidence>
<protein>
    <recommendedName>
        <fullName evidence="7">ARC6 IMS domain-containing protein</fullName>
    </recommendedName>
</protein>
<dbReference type="OrthoDB" id="1708707at2759"/>
<dbReference type="Proteomes" id="UP000626092">
    <property type="component" value="Unassembled WGS sequence"/>
</dbReference>
<proteinExistence type="predicted"/>
<feature type="domain" description="Plastid division protein CDP1-like IMS" evidence="2">
    <location>
        <begin position="792"/>
        <end position="909"/>
    </location>
</feature>
<dbReference type="Pfam" id="PF25515">
    <property type="entry name" value="Arm_PDR"/>
    <property type="match status" value="2"/>
</dbReference>
<evidence type="ECO:0000256" key="1">
    <source>
        <dbReference type="SAM" id="Coils"/>
    </source>
</evidence>
<dbReference type="Pfam" id="PF13355">
    <property type="entry name" value="ARC6-like_IMS"/>
    <property type="match status" value="1"/>
</dbReference>
<dbReference type="GO" id="GO:0010020">
    <property type="term" value="P:chloroplast fission"/>
    <property type="evidence" value="ECO:0007669"/>
    <property type="project" value="TreeGrafter"/>
</dbReference>
<dbReference type="Pfam" id="PF23468">
    <property type="entry name" value="ARC6"/>
    <property type="match status" value="1"/>
</dbReference>
<dbReference type="PANTHER" id="PTHR33925">
    <property type="entry name" value="PLASTID DIVISION PROTEIN CDP1, CHLOROPLASTIC-RELATED"/>
    <property type="match status" value="1"/>
</dbReference>
<evidence type="ECO:0008006" key="7">
    <source>
        <dbReference type="Google" id="ProtNLM"/>
    </source>
</evidence>
<dbReference type="PANTHER" id="PTHR33925:SF2">
    <property type="entry name" value="PLASTID DIVISION PROTEIN CDP1, CHLOROPLASTIC"/>
    <property type="match status" value="1"/>
</dbReference>
<comment type="caution">
    <text evidence="5">The sequence shown here is derived from an EMBL/GenBank/DDBJ whole genome shotgun (WGS) entry which is preliminary data.</text>
</comment>
<keyword evidence="6" id="KW-1185">Reference proteome</keyword>
<dbReference type="InterPro" id="IPR025344">
    <property type="entry name" value="CDP1-like_IMS"/>
</dbReference>
<feature type="domain" description="Plastid division protein CDP1-like 1st alpha solenoid" evidence="4">
    <location>
        <begin position="245"/>
        <end position="331"/>
    </location>
</feature>
<dbReference type="EMBL" id="WJXA01000008">
    <property type="protein sequence ID" value="KAF7135775.1"/>
    <property type="molecule type" value="Genomic_DNA"/>
</dbReference>
<feature type="coiled-coil region" evidence="1">
    <location>
        <begin position="858"/>
        <end position="885"/>
    </location>
</feature>
<feature type="domain" description="Plastid division protein CDP1-like 2nd alpha solenoid" evidence="3">
    <location>
        <begin position="466"/>
        <end position="581"/>
    </location>
</feature>
<dbReference type="InterPro" id="IPR044685">
    <property type="entry name" value="CPD1-like"/>
</dbReference>
<evidence type="ECO:0000259" key="2">
    <source>
        <dbReference type="Pfam" id="PF13355"/>
    </source>
</evidence>
<feature type="domain" description="Plastid division protein CDP1-like 1st alpha solenoid" evidence="4">
    <location>
        <begin position="360"/>
        <end position="415"/>
    </location>
</feature>
<dbReference type="AlphaFoldDB" id="A0A834LH88"/>
<dbReference type="GO" id="GO:0009706">
    <property type="term" value="C:chloroplast inner membrane"/>
    <property type="evidence" value="ECO:0007669"/>
    <property type="project" value="TreeGrafter"/>
</dbReference>
<name>A0A834LH88_RHOSS</name>
<dbReference type="InterPro" id="IPR057137">
    <property type="entry name" value="CDP1-like_a_solenoid_2"/>
</dbReference>
<organism evidence="5 6">
    <name type="scientific">Rhododendron simsii</name>
    <name type="common">Sims's rhododendron</name>
    <dbReference type="NCBI Taxonomy" id="118357"/>
    <lineage>
        <taxon>Eukaryota</taxon>
        <taxon>Viridiplantae</taxon>
        <taxon>Streptophyta</taxon>
        <taxon>Embryophyta</taxon>
        <taxon>Tracheophyta</taxon>
        <taxon>Spermatophyta</taxon>
        <taxon>Magnoliopsida</taxon>
        <taxon>eudicotyledons</taxon>
        <taxon>Gunneridae</taxon>
        <taxon>Pentapetalae</taxon>
        <taxon>asterids</taxon>
        <taxon>Ericales</taxon>
        <taxon>Ericaceae</taxon>
        <taxon>Ericoideae</taxon>
        <taxon>Rhodoreae</taxon>
        <taxon>Rhododendron</taxon>
    </lineage>
</organism>
<evidence type="ECO:0000259" key="4">
    <source>
        <dbReference type="Pfam" id="PF25515"/>
    </source>
</evidence>
<gene>
    <name evidence="5" type="ORF">RHSIM_Rhsim08G0124900</name>
</gene>
<evidence type="ECO:0000259" key="3">
    <source>
        <dbReference type="Pfam" id="PF23468"/>
    </source>
</evidence>